<reference evidence="1" key="1">
    <citation type="journal article" date="2011" name="Genome Biol.">
        <title>The draft genome of the carcinogenic human liver fluke Clonorchis sinensis.</title>
        <authorList>
            <person name="Wang X."/>
            <person name="Chen W."/>
            <person name="Huang Y."/>
            <person name="Sun J."/>
            <person name="Men J."/>
            <person name="Liu H."/>
            <person name="Luo F."/>
            <person name="Guo L."/>
            <person name="Lv X."/>
            <person name="Deng C."/>
            <person name="Zhou C."/>
            <person name="Fan Y."/>
            <person name="Li X."/>
            <person name="Huang L."/>
            <person name="Hu Y."/>
            <person name="Liang C."/>
            <person name="Hu X."/>
            <person name="Xu J."/>
            <person name="Yu X."/>
        </authorList>
    </citation>
    <scope>NUCLEOTIDE SEQUENCE [LARGE SCALE GENOMIC DNA]</scope>
    <source>
        <strain evidence="1">Henan</strain>
    </source>
</reference>
<sequence length="290" mass="33565">MLPRCLVHPLNQQKSFSIKSNSVKVTRKEATKASKVLVAQELDKKSRVLNLRLKDETSTFQKKRKDTIVRSNQPTMLLNLKGSHVIGTESEFNSFTGLATEQRTLERDLSVFVHQFTFTEFSDLSKSNKTESIMDTFRPKILKYTVFLSDEDFFVFKTERVGLYAVSPKHAYNTPIRSYTSSPLGKNQMFHISLFVYLVTWLPDAIDSVIHAHALIVCLVARGEVEEWTTCHRSEEMRYGKLRFLRNFQAAALSPTNNVVRQKYIDAANGKPFHFDGRYRQQTQWLRRTN</sequence>
<dbReference type="Proteomes" id="UP000008909">
    <property type="component" value="Unassembled WGS sequence"/>
</dbReference>
<dbReference type="EMBL" id="DF143915">
    <property type="protein sequence ID" value="GAA54699.1"/>
    <property type="molecule type" value="Genomic_DNA"/>
</dbReference>
<name>G7YP18_CLOSI</name>
<gene>
    <name evidence="1" type="ORF">CLF_104996</name>
</gene>
<keyword evidence="2" id="KW-1185">Reference proteome</keyword>
<evidence type="ECO:0000313" key="2">
    <source>
        <dbReference type="Proteomes" id="UP000008909"/>
    </source>
</evidence>
<organism evidence="1 2">
    <name type="scientific">Clonorchis sinensis</name>
    <name type="common">Chinese liver fluke</name>
    <dbReference type="NCBI Taxonomy" id="79923"/>
    <lineage>
        <taxon>Eukaryota</taxon>
        <taxon>Metazoa</taxon>
        <taxon>Spiralia</taxon>
        <taxon>Lophotrochozoa</taxon>
        <taxon>Platyhelminthes</taxon>
        <taxon>Trematoda</taxon>
        <taxon>Digenea</taxon>
        <taxon>Opisthorchiida</taxon>
        <taxon>Opisthorchiata</taxon>
        <taxon>Opisthorchiidae</taxon>
        <taxon>Clonorchis</taxon>
    </lineage>
</organism>
<proteinExistence type="predicted"/>
<accession>G7YP18</accession>
<protein>
    <submittedName>
        <fullName evidence="1">Uncharacterized protein</fullName>
    </submittedName>
</protein>
<evidence type="ECO:0000313" key="1">
    <source>
        <dbReference type="EMBL" id="GAA54699.1"/>
    </source>
</evidence>
<dbReference type="AlphaFoldDB" id="G7YP18"/>
<reference key="2">
    <citation type="submission" date="2011-10" db="EMBL/GenBank/DDBJ databases">
        <title>The genome and transcriptome sequence of Clonorchis sinensis provide insights into the carcinogenic liver fluke.</title>
        <authorList>
            <person name="Wang X."/>
            <person name="Huang Y."/>
            <person name="Chen W."/>
            <person name="Liu H."/>
            <person name="Guo L."/>
            <person name="Chen Y."/>
            <person name="Luo F."/>
            <person name="Zhou W."/>
            <person name="Sun J."/>
            <person name="Mao Q."/>
            <person name="Liang P."/>
            <person name="Zhou C."/>
            <person name="Tian Y."/>
            <person name="Men J."/>
            <person name="Lv X."/>
            <person name="Huang L."/>
            <person name="Zhou J."/>
            <person name="Hu Y."/>
            <person name="Li R."/>
            <person name="Zhang F."/>
            <person name="Lei H."/>
            <person name="Li X."/>
            <person name="Hu X."/>
            <person name="Liang C."/>
            <person name="Xu J."/>
            <person name="Wu Z."/>
            <person name="Yu X."/>
        </authorList>
    </citation>
    <scope>NUCLEOTIDE SEQUENCE</scope>
    <source>
        <strain>Henan</strain>
    </source>
</reference>